<accession>A0A401TML1</accession>
<name>A0A401TML1_CHIPU</name>
<organism evidence="1 2">
    <name type="scientific">Chiloscyllium punctatum</name>
    <name type="common">Brownbanded bambooshark</name>
    <name type="synonym">Hemiscyllium punctatum</name>
    <dbReference type="NCBI Taxonomy" id="137246"/>
    <lineage>
        <taxon>Eukaryota</taxon>
        <taxon>Metazoa</taxon>
        <taxon>Chordata</taxon>
        <taxon>Craniata</taxon>
        <taxon>Vertebrata</taxon>
        <taxon>Chondrichthyes</taxon>
        <taxon>Elasmobranchii</taxon>
        <taxon>Galeomorphii</taxon>
        <taxon>Galeoidea</taxon>
        <taxon>Orectolobiformes</taxon>
        <taxon>Hemiscylliidae</taxon>
        <taxon>Chiloscyllium</taxon>
    </lineage>
</organism>
<gene>
    <name evidence="1" type="ORF">chiPu_0027896</name>
</gene>
<sequence>MICFPRRGTVFPADTFSAPSHFRFSLALCLREHGVSEGGSFWRRGLCCSWLSRQTGSDRRAGKWIHPGTGIGLYQSRKLRVVGVGR</sequence>
<keyword evidence="2" id="KW-1185">Reference proteome</keyword>
<dbReference type="EMBL" id="BEZZ01117088">
    <property type="protein sequence ID" value="GCC43828.1"/>
    <property type="molecule type" value="Genomic_DNA"/>
</dbReference>
<proteinExistence type="predicted"/>
<evidence type="ECO:0000313" key="2">
    <source>
        <dbReference type="Proteomes" id="UP000287033"/>
    </source>
</evidence>
<reference evidence="1 2" key="1">
    <citation type="journal article" date="2018" name="Nat. Ecol. Evol.">
        <title>Shark genomes provide insights into elasmobranch evolution and the origin of vertebrates.</title>
        <authorList>
            <person name="Hara Y"/>
            <person name="Yamaguchi K"/>
            <person name="Onimaru K"/>
            <person name="Kadota M"/>
            <person name="Koyanagi M"/>
            <person name="Keeley SD"/>
            <person name="Tatsumi K"/>
            <person name="Tanaka K"/>
            <person name="Motone F"/>
            <person name="Kageyama Y"/>
            <person name="Nozu R"/>
            <person name="Adachi N"/>
            <person name="Nishimura O"/>
            <person name="Nakagawa R"/>
            <person name="Tanegashima C"/>
            <person name="Kiyatake I"/>
            <person name="Matsumoto R"/>
            <person name="Murakumo K"/>
            <person name="Nishida K"/>
            <person name="Terakita A"/>
            <person name="Kuratani S"/>
            <person name="Sato K"/>
            <person name="Hyodo S Kuraku.S."/>
        </authorList>
    </citation>
    <scope>NUCLEOTIDE SEQUENCE [LARGE SCALE GENOMIC DNA]</scope>
</reference>
<protein>
    <submittedName>
        <fullName evidence="1">Uncharacterized protein</fullName>
    </submittedName>
</protein>
<comment type="caution">
    <text evidence="1">The sequence shown here is derived from an EMBL/GenBank/DDBJ whole genome shotgun (WGS) entry which is preliminary data.</text>
</comment>
<dbReference type="Proteomes" id="UP000287033">
    <property type="component" value="Unassembled WGS sequence"/>
</dbReference>
<evidence type="ECO:0000313" key="1">
    <source>
        <dbReference type="EMBL" id="GCC43828.1"/>
    </source>
</evidence>
<dbReference type="AlphaFoldDB" id="A0A401TML1"/>